<organism evidence="7 8">
    <name type="scientific">Lineolata rhizophorae</name>
    <dbReference type="NCBI Taxonomy" id="578093"/>
    <lineage>
        <taxon>Eukaryota</taxon>
        <taxon>Fungi</taxon>
        <taxon>Dikarya</taxon>
        <taxon>Ascomycota</taxon>
        <taxon>Pezizomycotina</taxon>
        <taxon>Dothideomycetes</taxon>
        <taxon>Dothideomycetes incertae sedis</taxon>
        <taxon>Lineolatales</taxon>
        <taxon>Lineolataceae</taxon>
        <taxon>Lineolata</taxon>
    </lineage>
</organism>
<feature type="compositionally biased region" description="Basic and acidic residues" evidence="4">
    <location>
        <begin position="187"/>
        <end position="197"/>
    </location>
</feature>
<feature type="domain" description="Lipoyl-binding" evidence="5">
    <location>
        <begin position="93"/>
        <end position="169"/>
    </location>
</feature>
<dbReference type="PANTHER" id="PTHR23151">
    <property type="entry name" value="DIHYDROLIPOAMIDE ACETYL/SUCCINYL-TRANSFERASE-RELATED"/>
    <property type="match status" value="1"/>
</dbReference>
<evidence type="ECO:0000313" key="7">
    <source>
        <dbReference type="EMBL" id="KAF2456847.1"/>
    </source>
</evidence>
<dbReference type="GO" id="GO:0006086">
    <property type="term" value="P:pyruvate decarboxylation to acetyl-CoA"/>
    <property type="evidence" value="ECO:0007669"/>
    <property type="project" value="InterPro"/>
</dbReference>
<feature type="compositionally biased region" description="Acidic residues" evidence="4">
    <location>
        <begin position="170"/>
        <end position="186"/>
    </location>
</feature>
<dbReference type="OrthoDB" id="202158at2759"/>
<dbReference type="Proteomes" id="UP000799766">
    <property type="component" value="Unassembled WGS sequence"/>
</dbReference>
<name>A0A6A6NZA5_9PEZI</name>
<evidence type="ECO:0008006" key="9">
    <source>
        <dbReference type="Google" id="ProtNLM"/>
    </source>
</evidence>
<dbReference type="AlphaFoldDB" id="A0A6A6NZA5"/>
<dbReference type="InterPro" id="IPR000089">
    <property type="entry name" value="Biotin_lipoyl"/>
</dbReference>
<reference evidence="7" key="1">
    <citation type="journal article" date="2020" name="Stud. Mycol.">
        <title>101 Dothideomycetes genomes: a test case for predicting lifestyles and emergence of pathogens.</title>
        <authorList>
            <person name="Haridas S."/>
            <person name="Albert R."/>
            <person name="Binder M."/>
            <person name="Bloem J."/>
            <person name="Labutti K."/>
            <person name="Salamov A."/>
            <person name="Andreopoulos B."/>
            <person name="Baker S."/>
            <person name="Barry K."/>
            <person name="Bills G."/>
            <person name="Bluhm B."/>
            <person name="Cannon C."/>
            <person name="Castanera R."/>
            <person name="Culley D."/>
            <person name="Daum C."/>
            <person name="Ezra D."/>
            <person name="Gonzalez J."/>
            <person name="Henrissat B."/>
            <person name="Kuo A."/>
            <person name="Liang C."/>
            <person name="Lipzen A."/>
            <person name="Lutzoni F."/>
            <person name="Magnuson J."/>
            <person name="Mondo S."/>
            <person name="Nolan M."/>
            <person name="Ohm R."/>
            <person name="Pangilinan J."/>
            <person name="Park H.-J."/>
            <person name="Ramirez L."/>
            <person name="Alfaro M."/>
            <person name="Sun H."/>
            <person name="Tritt A."/>
            <person name="Yoshinaga Y."/>
            <person name="Zwiers L.-H."/>
            <person name="Turgeon B."/>
            <person name="Goodwin S."/>
            <person name="Spatafora J."/>
            <person name="Crous P."/>
            <person name="Grigoriev I."/>
        </authorList>
    </citation>
    <scope>NUCLEOTIDE SEQUENCE</scope>
    <source>
        <strain evidence="7">ATCC 16933</strain>
    </source>
</reference>
<dbReference type="InterPro" id="IPR036625">
    <property type="entry name" value="E3-bd_dom_sf"/>
</dbReference>
<dbReference type="Gene3D" id="4.10.320.10">
    <property type="entry name" value="E3-binding domain"/>
    <property type="match status" value="1"/>
</dbReference>
<dbReference type="GO" id="GO:0045254">
    <property type="term" value="C:pyruvate dehydrogenase complex"/>
    <property type="evidence" value="ECO:0007669"/>
    <property type="project" value="InterPro"/>
</dbReference>
<accession>A0A6A6NZA5</accession>
<dbReference type="CDD" id="cd06849">
    <property type="entry name" value="lipoyl_domain"/>
    <property type="match status" value="1"/>
</dbReference>
<dbReference type="Pfam" id="PF00364">
    <property type="entry name" value="Biotin_lipoyl"/>
    <property type="match status" value="1"/>
</dbReference>
<dbReference type="SUPFAM" id="SSF51230">
    <property type="entry name" value="Single hybrid motif"/>
    <property type="match status" value="1"/>
</dbReference>
<feature type="region of interest" description="Disordered" evidence="4">
    <location>
        <begin position="415"/>
        <end position="434"/>
    </location>
</feature>
<dbReference type="InterPro" id="IPR011053">
    <property type="entry name" value="Single_hybrid_motif"/>
</dbReference>
<dbReference type="EMBL" id="MU001682">
    <property type="protein sequence ID" value="KAF2456847.1"/>
    <property type="molecule type" value="Genomic_DNA"/>
</dbReference>
<dbReference type="PROSITE" id="PS51826">
    <property type="entry name" value="PSBD"/>
    <property type="match status" value="1"/>
</dbReference>
<feature type="compositionally biased region" description="Pro residues" evidence="4">
    <location>
        <begin position="315"/>
        <end position="326"/>
    </location>
</feature>
<dbReference type="PROSITE" id="PS50968">
    <property type="entry name" value="BIOTINYL_LIPOYL"/>
    <property type="match status" value="1"/>
</dbReference>
<dbReference type="GO" id="GO:0004742">
    <property type="term" value="F:dihydrolipoyllysine-residue acetyltransferase activity"/>
    <property type="evidence" value="ECO:0007669"/>
    <property type="project" value="TreeGrafter"/>
</dbReference>
<dbReference type="PROSITE" id="PS00189">
    <property type="entry name" value="LIPOYL"/>
    <property type="match status" value="1"/>
</dbReference>
<evidence type="ECO:0000259" key="6">
    <source>
        <dbReference type="PROSITE" id="PS51826"/>
    </source>
</evidence>
<dbReference type="InterPro" id="IPR045257">
    <property type="entry name" value="E2/Pdx1"/>
</dbReference>
<dbReference type="InterPro" id="IPR003016">
    <property type="entry name" value="2-oxoA_DH_lipoyl-BS"/>
</dbReference>
<evidence type="ECO:0000256" key="2">
    <source>
        <dbReference type="ARBA" id="ARBA00022823"/>
    </source>
</evidence>
<evidence type="ECO:0000256" key="1">
    <source>
        <dbReference type="ARBA" id="ARBA00007317"/>
    </source>
</evidence>
<keyword evidence="2" id="KW-0450">Lipoyl</keyword>
<feature type="domain" description="Peripheral subunit-binding (PSBD)" evidence="6">
    <location>
        <begin position="233"/>
        <end position="273"/>
    </location>
</feature>
<feature type="region of interest" description="Disordered" evidence="4">
    <location>
        <begin position="297"/>
        <end position="327"/>
    </location>
</feature>
<keyword evidence="3" id="KW-0809">Transit peptide</keyword>
<dbReference type="PANTHER" id="PTHR23151:SF82">
    <property type="entry name" value="PYRUVATE DEHYDROGENASE COMPLEX PROTEIN X COMPONENT, MITOCHONDRIAL"/>
    <property type="match status" value="1"/>
</dbReference>
<gene>
    <name evidence="7" type="ORF">BDY21DRAFT_386257</name>
</gene>
<proteinExistence type="inferred from homology"/>
<dbReference type="FunFam" id="2.40.50.100:FF:000010">
    <property type="entry name" value="Acetyltransferase component of pyruvate dehydrogenase complex"/>
    <property type="match status" value="1"/>
</dbReference>
<evidence type="ECO:0000256" key="3">
    <source>
        <dbReference type="ARBA" id="ARBA00022946"/>
    </source>
</evidence>
<keyword evidence="8" id="KW-1185">Reference proteome</keyword>
<dbReference type="InterPro" id="IPR004167">
    <property type="entry name" value="PSBD"/>
</dbReference>
<evidence type="ECO:0000313" key="8">
    <source>
        <dbReference type="Proteomes" id="UP000799766"/>
    </source>
</evidence>
<dbReference type="SUPFAM" id="SSF47005">
    <property type="entry name" value="Peripheral subunit-binding domain of 2-oxo acid dehydrogenase complex"/>
    <property type="match status" value="1"/>
</dbReference>
<sequence>MGFGCMKGSVFWMSRRRLSAVLPTGMAVIRRMTFCGCDTSQPAMTTRPKALANSVHAIHLGTGRPWRPASSCVVTAAAKPARNTAELAAALAAHNFAMPAMSPTMTEGNISKWKLKEGDSFTAGDVLLEIETDKAQMDVEAQDDGVLAKIMQGDGSKSVQVGTRIAVMADPDDDLSSLEIPPEDSAPESKKAEEKPSKPAPSAEPGVPKTESSKAQSTGANKPEGKPRDQKYPLYPSVQHLLNEKGISDEEASKIPATGPNGRLLKGDVLAYLGSIQSDYPKKQAQRIEKLSHLDLSNIKAAPPKTSEAKKPAPATRPEPPPPPPETQVTVHISLTEVLRCQKRIRDSLGIDLPLSAFVARAVELANEDLPRSKLAKPTADELFNAVLGLNKVKASRGHFSPQIMALGPPLTPVSSARKTAAKPDPYDILTGKASSKGAKRTPVAFEGAGVSASHNTFSITVPKGDEKRAKVFLERVKTVLEAEPGRLVL</sequence>
<comment type="similarity">
    <text evidence="1">Belongs to the 2-oxoacid dehydrogenase family.</text>
</comment>
<evidence type="ECO:0000256" key="4">
    <source>
        <dbReference type="SAM" id="MobiDB-lite"/>
    </source>
</evidence>
<dbReference type="Pfam" id="PF02817">
    <property type="entry name" value="E3_binding"/>
    <property type="match status" value="1"/>
</dbReference>
<feature type="region of interest" description="Disordered" evidence="4">
    <location>
        <begin position="170"/>
        <end position="232"/>
    </location>
</feature>
<dbReference type="Gene3D" id="2.40.50.100">
    <property type="match status" value="1"/>
</dbReference>
<protein>
    <recommendedName>
        <fullName evidence="9">Pyruvate dehydrogenase protein x component</fullName>
    </recommendedName>
</protein>
<evidence type="ECO:0000259" key="5">
    <source>
        <dbReference type="PROSITE" id="PS50968"/>
    </source>
</evidence>